<evidence type="ECO:0000313" key="2">
    <source>
        <dbReference type="Proteomes" id="UP001165667"/>
    </source>
</evidence>
<gene>
    <name evidence="1" type="ORF">M8523_25845</name>
</gene>
<dbReference type="Proteomes" id="UP001165667">
    <property type="component" value="Unassembled WGS sequence"/>
</dbReference>
<accession>A0AA41Z6T9</accession>
<protein>
    <submittedName>
        <fullName evidence="1">Uncharacterized protein</fullName>
    </submittedName>
</protein>
<keyword evidence="2" id="KW-1185">Reference proteome</keyword>
<organism evidence="1 2">
    <name type="scientific">Lichenifustis flavocetrariae</name>
    <dbReference type="NCBI Taxonomy" id="2949735"/>
    <lineage>
        <taxon>Bacteria</taxon>
        <taxon>Pseudomonadati</taxon>
        <taxon>Pseudomonadota</taxon>
        <taxon>Alphaproteobacteria</taxon>
        <taxon>Hyphomicrobiales</taxon>
        <taxon>Lichenihabitantaceae</taxon>
        <taxon>Lichenifustis</taxon>
    </lineage>
</organism>
<comment type="caution">
    <text evidence="1">The sequence shown here is derived from an EMBL/GenBank/DDBJ whole genome shotgun (WGS) entry which is preliminary data.</text>
</comment>
<sequence>MMRRASSQAVQHHPPTNIAKLPGSVLDALLITLPVETAVVGADHTSVSIAQVEAADPGWLFSDISAVDYQKANFTKKAILETQSCVFVIFDAAYRFKDVGTEFLSFEIQQGNHHLTDAIYIKKIALS</sequence>
<dbReference type="EMBL" id="JAMOIM010000025">
    <property type="protein sequence ID" value="MCW6511410.1"/>
    <property type="molecule type" value="Genomic_DNA"/>
</dbReference>
<reference evidence="1" key="1">
    <citation type="submission" date="2022-05" db="EMBL/GenBank/DDBJ databases">
        <authorList>
            <person name="Pankratov T."/>
        </authorList>
    </citation>
    <scope>NUCLEOTIDE SEQUENCE</scope>
    <source>
        <strain evidence="1">BP6-180914</strain>
    </source>
</reference>
<dbReference type="RefSeq" id="WP_282587787.1">
    <property type="nucleotide sequence ID" value="NZ_JAMOIM010000025.1"/>
</dbReference>
<dbReference type="AlphaFoldDB" id="A0AA41Z6T9"/>
<evidence type="ECO:0000313" key="1">
    <source>
        <dbReference type="EMBL" id="MCW6511410.1"/>
    </source>
</evidence>
<proteinExistence type="predicted"/>
<name>A0AA41Z6T9_9HYPH</name>